<keyword evidence="3 11" id="KW-0227">DNA damage</keyword>
<dbReference type="Gene3D" id="3.40.50.300">
    <property type="entry name" value="P-loop containing nucleotide triphosphate hydrolases"/>
    <property type="match status" value="3"/>
</dbReference>
<dbReference type="GO" id="GO:0008854">
    <property type="term" value="F:exodeoxyribonuclease V activity"/>
    <property type="evidence" value="ECO:0007669"/>
    <property type="project" value="InterPro"/>
</dbReference>
<dbReference type="GO" id="GO:0009338">
    <property type="term" value="C:exodeoxyribonuclease V complex"/>
    <property type="evidence" value="ECO:0007669"/>
    <property type="project" value="InterPro"/>
</dbReference>
<dbReference type="InterPro" id="IPR049550">
    <property type="entry name" value="RecD_N"/>
</dbReference>
<dbReference type="InterPro" id="IPR027417">
    <property type="entry name" value="P-loop_NTPase"/>
</dbReference>
<dbReference type="PANTHER" id="PTHR43788">
    <property type="entry name" value="DNA2/NAM7 HELICASE FAMILY MEMBER"/>
    <property type="match status" value="1"/>
</dbReference>
<evidence type="ECO:0000256" key="9">
    <source>
        <dbReference type="ARBA" id="ARBA00023204"/>
    </source>
</evidence>
<comment type="function">
    <text evidence="11">A helicase/nuclease that prepares dsDNA breaks (DSB) for recombinational DNA repair. Binds to DSBs and unwinds DNA via a highly rapid and processive ATP-dependent bidirectional helicase activity. Unwinds dsDNA until it encounters a Chi (crossover hotspot instigator) sequence from the 3' direction. Cuts ssDNA a few nucleotides 3' to the Chi site. The properties and activities of the enzyme are changed at Chi. The Chi-altered holoenzyme produces a long 3'-ssDNA overhang and facilitates RecA-binding to the ssDNA for homologous DNA recombination and repair. Holoenzyme degrades any linearized DNA that is unable to undergo homologous recombination. In the holoenzyme this subunit has ssDNA-dependent ATPase and 5'-3' helicase activity. When added to pre-assembled RecBC greatly stimulates nuclease activity and augments holoenzyme processivity. Negatively regulates the RecA-loading ability of RecBCD.</text>
</comment>
<dbReference type="SUPFAM" id="SSF52540">
    <property type="entry name" value="P-loop containing nucleoside triphosphate hydrolases"/>
    <property type="match status" value="2"/>
</dbReference>
<keyword evidence="6 11" id="KW-0269">Exonuclease</keyword>
<evidence type="ECO:0000256" key="6">
    <source>
        <dbReference type="ARBA" id="ARBA00022839"/>
    </source>
</evidence>
<dbReference type="InterPro" id="IPR027785">
    <property type="entry name" value="UvrD-like_helicase_C"/>
</dbReference>
<dbReference type="Pfam" id="PF21185">
    <property type="entry name" value="RecD_N"/>
    <property type="match status" value="1"/>
</dbReference>
<dbReference type="CDD" id="cd18809">
    <property type="entry name" value="SF1_C_RecD"/>
    <property type="match status" value="1"/>
</dbReference>
<keyword evidence="4 11" id="KW-0378">Hydrolase</keyword>
<evidence type="ECO:0000256" key="11">
    <source>
        <dbReference type="HAMAP-Rule" id="MF_01487"/>
    </source>
</evidence>
<evidence type="ECO:0000256" key="1">
    <source>
        <dbReference type="ARBA" id="ARBA00022722"/>
    </source>
</evidence>
<dbReference type="Gene3D" id="1.10.10.1020">
    <property type="entry name" value="RecBCD complex, subunit RecD, N-terminal domain"/>
    <property type="match status" value="1"/>
</dbReference>
<dbReference type="GO" id="GO:0005524">
    <property type="term" value="F:ATP binding"/>
    <property type="evidence" value="ECO:0007669"/>
    <property type="project" value="UniProtKB-UniRule"/>
</dbReference>
<comment type="similarity">
    <text evidence="11">Belongs to the RecD family.</text>
</comment>
<comment type="subunit">
    <text evidence="11">Heterotrimer of RecB, RecC and RecD. All subunits contribute to DNA-binding.</text>
</comment>
<evidence type="ECO:0000256" key="2">
    <source>
        <dbReference type="ARBA" id="ARBA00022741"/>
    </source>
</evidence>
<keyword evidence="2 11" id="KW-0547">Nucleotide-binding</keyword>
<evidence type="ECO:0000256" key="7">
    <source>
        <dbReference type="ARBA" id="ARBA00022840"/>
    </source>
</evidence>
<evidence type="ECO:0000256" key="10">
    <source>
        <dbReference type="ARBA" id="ARBA00023235"/>
    </source>
</evidence>
<keyword evidence="10 11" id="KW-0413">Isomerase</keyword>
<keyword evidence="1 11" id="KW-0540">Nuclease</keyword>
<evidence type="ECO:0000313" key="13">
    <source>
        <dbReference type="EMBL" id="OYN86651.1"/>
    </source>
</evidence>
<dbReference type="GO" id="GO:0003677">
    <property type="term" value="F:DNA binding"/>
    <property type="evidence" value="ECO:0007669"/>
    <property type="project" value="UniProtKB-UniRule"/>
</dbReference>
<comment type="caution">
    <text evidence="13">The sequence shown here is derived from an EMBL/GenBank/DDBJ whole genome shotgun (WGS) entry which is preliminary data.</text>
</comment>
<gene>
    <name evidence="11 13" type="primary">recD</name>
    <name evidence="13" type="ORF">CGZ92_10030</name>
</gene>
<dbReference type="AlphaFoldDB" id="A0A255E6S1"/>
<dbReference type="GO" id="GO:0000724">
    <property type="term" value="P:double-strand break repair via homologous recombination"/>
    <property type="evidence" value="ECO:0007669"/>
    <property type="project" value="UniProtKB-UniRule"/>
</dbReference>
<evidence type="ECO:0000256" key="8">
    <source>
        <dbReference type="ARBA" id="ARBA00023125"/>
    </source>
</evidence>
<dbReference type="InterPro" id="IPR050534">
    <property type="entry name" value="Coronavir_polyprotein_1ab"/>
</dbReference>
<dbReference type="Pfam" id="PF13245">
    <property type="entry name" value="AAA_19"/>
    <property type="match status" value="1"/>
</dbReference>
<evidence type="ECO:0000256" key="4">
    <source>
        <dbReference type="ARBA" id="ARBA00022801"/>
    </source>
</evidence>
<keyword evidence="8 11" id="KW-0238">DNA-binding</keyword>
<proteinExistence type="inferred from homology"/>
<dbReference type="SMART" id="SM00382">
    <property type="entry name" value="AAA"/>
    <property type="match status" value="1"/>
</dbReference>
<dbReference type="GO" id="GO:0016887">
    <property type="term" value="F:ATP hydrolysis activity"/>
    <property type="evidence" value="ECO:0007669"/>
    <property type="project" value="RHEA"/>
</dbReference>
<comment type="miscellaneous">
    <text evidence="11">In the RecBCD complex, RecB has a slow 3'-5' helicase, an exonuclease activity and loads RecA onto ssDNA, RecD has a fast 5'-3' helicase activity, while RecC stimulates the ATPase and processivity of the RecB helicase and contributes to recognition of the Chi site.</text>
</comment>
<keyword evidence="7 11" id="KW-0067">ATP-binding</keyword>
<dbReference type="EC" id="5.6.2.3" evidence="11"/>
<dbReference type="HAMAP" id="MF_01487">
    <property type="entry name" value="RecD"/>
    <property type="match status" value="1"/>
</dbReference>
<dbReference type="InterPro" id="IPR003593">
    <property type="entry name" value="AAA+_ATPase"/>
</dbReference>
<dbReference type="InterPro" id="IPR006344">
    <property type="entry name" value="RecD"/>
</dbReference>
<protein>
    <recommendedName>
        <fullName evidence="11">RecBCD enzyme subunit RecD</fullName>
        <ecNumber evidence="11">5.6.2.3</ecNumber>
    </recommendedName>
    <alternativeName>
        <fullName evidence="11">DNA 5'-3' helicase subunit RecD</fullName>
    </alternativeName>
    <alternativeName>
        <fullName evidence="11">Exonuclease V subunit RecD</fullName>
        <shortName evidence="11">ExoV subunit RecD</shortName>
    </alternativeName>
    <alternativeName>
        <fullName evidence="11">Helicase/nuclease RecBCD subunit RecD</fullName>
    </alternativeName>
</protein>
<dbReference type="RefSeq" id="WP_094451218.1">
    <property type="nucleotide sequence ID" value="NZ_NMVI01000018.1"/>
</dbReference>
<evidence type="ECO:0000256" key="5">
    <source>
        <dbReference type="ARBA" id="ARBA00022806"/>
    </source>
</evidence>
<dbReference type="Pfam" id="PF13538">
    <property type="entry name" value="UvrD_C_2"/>
    <property type="match status" value="1"/>
</dbReference>
<keyword evidence="5 11" id="KW-0347">Helicase</keyword>
<evidence type="ECO:0000259" key="12">
    <source>
        <dbReference type="SMART" id="SM00382"/>
    </source>
</evidence>
<reference evidence="13 14" key="1">
    <citation type="submission" date="2017-07" db="EMBL/GenBank/DDBJ databases">
        <title>Draft whole genome sequences of clinical Proprionibacteriaceae strains.</title>
        <authorList>
            <person name="Bernier A.-M."/>
            <person name="Bernard K."/>
            <person name="Domingo M.-C."/>
        </authorList>
    </citation>
    <scope>NUCLEOTIDE SEQUENCE [LARGE SCALE GENOMIC DNA]</scope>
    <source>
        <strain evidence="13 14">NML 160184</strain>
    </source>
</reference>
<dbReference type="GO" id="GO:0017116">
    <property type="term" value="F:single-stranded DNA helicase activity"/>
    <property type="evidence" value="ECO:0007669"/>
    <property type="project" value="TreeGrafter"/>
</dbReference>
<evidence type="ECO:0000313" key="14">
    <source>
        <dbReference type="Proteomes" id="UP000216533"/>
    </source>
</evidence>
<organism evidence="13 14">
    <name type="scientific">Parenemella sanctibonifatiensis</name>
    <dbReference type="NCBI Taxonomy" id="2016505"/>
    <lineage>
        <taxon>Bacteria</taxon>
        <taxon>Bacillati</taxon>
        <taxon>Actinomycetota</taxon>
        <taxon>Actinomycetes</taxon>
        <taxon>Propionibacteriales</taxon>
        <taxon>Propionibacteriaceae</taxon>
        <taxon>Parenemella</taxon>
    </lineage>
</organism>
<feature type="domain" description="AAA+ ATPase" evidence="12">
    <location>
        <begin position="186"/>
        <end position="356"/>
    </location>
</feature>
<name>A0A255E6S1_9ACTN</name>
<dbReference type="PANTHER" id="PTHR43788:SF6">
    <property type="entry name" value="DNA HELICASE B"/>
    <property type="match status" value="1"/>
</dbReference>
<dbReference type="EMBL" id="NMVI01000018">
    <property type="protein sequence ID" value="OYN86651.1"/>
    <property type="molecule type" value="Genomic_DNA"/>
</dbReference>
<dbReference type="CDD" id="cd17933">
    <property type="entry name" value="DEXSc_RecD-like"/>
    <property type="match status" value="1"/>
</dbReference>
<accession>A0A255E6S1</accession>
<dbReference type="Proteomes" id="UP000216533">
    <property type="component" value="Unassembled WGS sequence"/>
</dbReference>
<dbReference type="NCBIfam" id="TIGR01447">
    <property type="entry name" value="recD"/>
    <property type="match status" value="1"/>
</dbReference>
<sequence length="634" mass="67312">MNHTRQLITHGATGALADFNHAGVLSVADVHLATRLGVLGNDRDPDVALAIGLTARALRAGSVCIDLSRIHQRWDLADDEEQLLDLSDLPWPQPDRWRDAVAASPLVATEDDPSKPLRLEGQLLHLQRFWLDEEAIRVELARRAETSLTLPPDLDLPARIAELFDGQGLAPGEPDRQAEAAERAVRSHLTVLAGGPGTGKTTTVAKILALLTQLPSLGPRWRIALAAPTGKAASRLQESVEEARGRLPASAQTGLPELLPAKTIHRLLGSRFDSFVHGPDNPIPHDIVVIDETSMVSIPLLAQLLTSVRPSARLILIGDPDQLTPVGVGAVLAHTVAASARPESAVSGRVVTLERTWRFDGAIAALARAVQSGDADTAVAVLNGAEAPQAAPAGAESADPATAVGGTGVPTAPASELGASPGQGVHWLLGDPHDPDAAELAPLRAAVRGQAAELVAAARLGDAERALTALGSHRLLCAHRRGPYGVAQWSRHIEAWIAPLLDRGGRQWYAGRPVMMSENRADLDLYNGDTGVTLEQDGQLLVAFWVKGRVRFYSPHRLDGAETVWTSTVHKAQGSQFDQVSVVLPPASPLLTRELFYTAITRAKEGVILAATADAVRTAVTRPTDRTSGLADRL</sequence>
<dbReference type="InterPro" id="IPR041851">
    <property type="entry name" value="RecD_N_sf"/>
</dbReference>
<feature type="binding site" evidence="11">
    <location>
        <begin position="194"/>
        <end position="201"/>
    </location>
    <ligand>
        <name>ATP</name>
        <dbReference type="ChEBI" id="CHEBI:30616"/>
    </ligand>
</feature>
<evidence type="ECO:0000256" key="3">
    <source>
        <dbReference type="ARBA" id="ARBA00022763"/>
    </source>
</evidence>
<keyword evidence="9 11" id="KW-0234">DNA repair</keyword>
<comment type="catalytic activity">
    <reaction evidence="11">
        <text>ATP + H2O = ADP + phosphate + H(+)</text>
        <dbReference type="Rhea" id="RHEA:13065"/>
        <dbReference type="ChEBI" id="CHEBI:15377"/>
        <dbReference type="ChEBI" id="CHEBI:15378"/>
        <dbReference type="ChEBI" id="CHEBI:30616"/>
        <dbReference type="ChEBI" id="CHEBI:43474"/>
        <dbReference type="ChEBI" id="CHEBI:456216"/>
        <dbReference type="EC" id="5.6.2.3"/>
    </reaction>
</comment>
<dbReference type="GO" id="GO:0043139">
    <property type="term" value="F:5'-3' DNA helicase activity"/>
    <property type="evidence" value="ECO:0007669"/>
    <property type="project" value="UniProtKB-UniRule"/>
</dbReference>